<accession>A0A0D0QA46</accession>
<evidence type="ECO:0000313" key="4">
    <source>
        <dbReference type="Proteomes" id="UP000035100"/>
    </source>
</evidence>
<name>A0A0D0QA46_9RHOB</name>
<sequence length="124" mass="12930">MSSNATTAIDTLSDSLSSIRVRFMSDLELREQELRSLATGEICDVAREDRHHQARRIAHRLAGVSGTLGFPALGNLAADVDDAIGRALAVPGDAGRTAAADGAVARLAEAIGSVVRSGRDIHGL</sequence>
<dbReference type="RefSeq" id="WP_018303737.1">
    <property type="nucleotide sequence ID" value="NZ_KB902300.1"/>
</dbReference>
<dbReference type="GO" id="GO:0000160">
    <property type="term" value="P:phosphorelay signal transduction system"/>
    <property type="evidence" value="ECO:0007669"/>
    <property type="project" value="UniProtKB-KW"/>
</dbReference>
<dbReference type="AlphaFoldDB" id="A0A0D0QA46"/>
<dbReference type="Pfam" id="PF01627">
    <property type="entry name" value="Hpt"/>
    <property type="match status" value="1"/>
</dbReference>
<organism evidence="3 4">
    <name type="scientific">Wenxinia marina DSM 24838</name>
    <dbReference type="NCBI Taxonomy" id="1123501"/>
    <lineage>
        <taxon>Bacteria</taxon>
        <taxon>Pseudomonadati</taxon>
        <taxon>Pseudomonadota</taxon>
        <taxon>Alphaproteobacteria</taxon>
        <taxon>Rhodobacterales</taxon>
        <taxon>Roseobacteraceae</taxon>
        <taxon>Wenxinia</taxon>
    </lineage>
</organism>
<reference evidence="3 4" key="1">
    <citation type="submission" date="2013-01" db="EMBL/GenBank/DDBJ databases">
        <authorList>
            <person name="Fiebig A."/>
            <person name="Goeker M."/>
            <person name="Klenk H.-P.P."/>
        </authorList>
    </citation>
    <scope>NUCLEOTIDE SEQUENCE [LARGE SCALE GENOMIC DNA]</scope>
    <source>
        <strain evidence="3 4">DSM 24838</strain>
    </source>
</reference>
<dbReference type="EMBL" id="AONG01000010">
    <property type="protein sequence ID" value="KIQ69182.1"/>
    <property type="molecule type" value="Genomic_DNA"/>
</dbReference>
<protein>
    <submittedName>
        <fullName evidence="3">Hpt domain protein</fullName>
    </submittedName>
</protein>
<comment type="caution">
    <text evidence="3">The sequence shown here is derived from an EMBL/GenBank/DDBJ whole genome shotgun (WGS) entry which is preliminary data.</text>
</comment>
<dbReference type="SUPFAM" id="SSF47226">
    <property type="entry name" value="Histidine-containing phosphotransfer domain, HPT domain"/>
    <property type="match status" value="1"/>
</dbReference>
<evidence type="ECO:0000259" key="2">
    <source>
        <dbReference type="Pfam" id="PF01627"/>
    </source>
</evidence>
<dbReference type="GO" id="GO:0004672">
    <property type="term" value="F:protein kinase activity"/>
    <property type="evidence" value="ECO:0007669"/>
    <property type="project" value="UniProtKB-ARBA"/>
</dbReference>
<dbReference type="InterPro" id="IPR036641">
    <property type="entry name" value="HPT_dom_sf"/>
</dbReference>
<proteinExistence type="predicted"/>
<evidence type="ECO:0000313" key="3">
    <source>
        <dbReference type="EMBL" id="KIQ69182.1"/>
    </source>
</evidence>
<dbReference type="Proteomes" id="UP000035100">
    <property type="component" value="Unassembled WGS sequence"/>
</dbReference>
<dbReference type="STRING" id="1123501.Wenmar_02252"/>
<keyword evidence="4" id="KW-1185">Reference proteome</keyword>
<evidence type="ECO:0000256" key="1">
    <source>
        <dbReference type="ARBA" id="ARBA00023012"/>
    </source>
</evidence>
<gene>
    <name evidence="3" type="ORF">Wenmar_02252</name>
</gene>
<dbReference type="Gene3D" id="1.20.120.160">
    <property type="entry name" value="HPT domain"/>
    <property type="match status" value="1"/>
</dbReference>
<feature type="domain" description="HPt" evidence="2">
    <location>
        <begin position="23"/>
        <end position="109"/>
    </location>
</feature>
<keyword evidence="1" id="KW-0902">Two-component regulatory system</keyword>
<dbReference type="InterPro" id="IPR008207">
    <property type="entry name" value="Sig_transdc_His_kin_Hpt_dom"/>
</dbReference>